<dbReference type="InterPro" id="IPR011711">
    <property type="entry name" value="GntR_C"/>
</dbReference>
<feature type="domain" description="HTH gntR-type" evidence="4">
    <location>
        <begin position="24"/>
        <end position="91"/>
    </location>
</feature>
<dbReference type="PANTHER" id="PTHR43537:SF45">
    <property type="entry name" value="GNTR FAMILY REGULATORY PROTEIN"/>
    <property type="match status" value="1"/>
</dbReference>
<dbReference type="InterPro" id="IPR008920">
    <property type="entry name" value="TF_FadR/GntR_C"/>
</dbReference>
<evidence type="ECO:0000259" key="4">
    <source>
        <dbReference type="PROSITE" id="PS50949"/>
    </source>
</evidence>
<dbReference type="Gene3D" id="1.10.10.10">
    <property type="entry name" value="Winged helix-like DNA-binding domain superfamily/Winged helix DNA-binding domain"/>
    <property type="match status" value="1"/>
</dbReference>
<dbReference type="SUPFAM" id="SSF46785">
    <property type="entry name" value="Winged helix' DNA-binding domain"/>
    <property type="match status" value="1"/>
</dbReference>
<keyword evidence="2" id="KW-0238">DNA-binding</keyword>
<keyword evidence="6" id="KW-1185">Reference proteome</keyword>
<comment type="caution">
    <text evidence="5">The sequence shown here is derived from an EMBL/GenBank/DDBJ whole genome shotgun (WGS) entry which is preliminary data.</text>
</comment>
<accession>A0ABV6A929</accession>
<evidence type="ECO:0000256" key="2">
    <source>
        <dbReference type="ARBA" id="ARBA00023125"/>
    </source>
</evidence>
<dbReference type="SMART" id="SM00345">
    <property type="entry name" value="HTH_GNTR"/>
    <property type="match status" value="1"/>
</dbReference>
<dbReference type="InterPro" id="IPR036388">
    <property type="entry name" value="WH-like_DNA-bd_sf"/>
</dbReference>
<evidence type="ECO:0000313" key="5">
    <source>
        <dbReference type="EMBL" id="MFB9908429.1"/>
    </source>
</evidence>
<proteinExistence type="predicted"/>
<dbReference type="InterPro" id="IPR000524">
    <property type="entry name" value="Tscrpt_reg_HTH_GntR"/>
</dbReference>
<dbReference type="EMBL" id="JBHLZU010000027">
    <property type="protein sequence ID" value="MFB9908429.1"/>
    <property type="molecule type" value="Genomic_DNA"/>
</dbReference>
<keyword evidence="3" id="KW-0804">Transcription</keyword>
<dbReference type="PANTHER" id="PTHR43537">
    <property type="entry name" value="TRANSCRIPTIONAL REGULATOR, GNTR FAMILY"/>
    <property type="match status" value="1"/>
</dbReference>
<dbReference type="PROSITE" id="PS50949">
    <property type="entry name" value="HTH_GNTR"/>
    <property type="match status" value="1"/>
</dbReference>
<reference evidence="5 6" key="1">
    <citation type="submission" date="2024-09" db="EMBL/GenBank/DDBJ databases">
        <authorList>
            <person name="Sun Q."/>
            <person name="Mori K."/>
        </authorList>
    </citation>
    <scope>NUCLEOTIDE SEQUENCE [LARGE SCALE GENOMIC DNA]</scope>
    <source>
        <strain evidence="5 6">TBRC 7907</strain>
    </source>
</reference>
<evidence type="ECO:0000256" key="3">
    <source>
        <dbReference type="ARBA" id="ARBA00023163"/>
    </source>
</evidence>
<organism evidence="5 6">
    <name type="scientific">Allokutzneria oryzae</name>
    <dbReference type="NCBI Taxonomy" id="1378989"/>
    <lineage>
        <taxon>Bacteria</taxon>
        <taxon>Bacillati</taxon>
        <taxon>Actinomycetota</taxon>
        <taxon>Actinomycetes</taxon>
        <taxon>Pseudonocardiales</taxon>
        <taxon>Pseudonocardiaceae</taxon>
        <taxon>Allokutzneria</taxon>
    </lineage>
</organism>
<gene>
    <name evidence="5" type="ORF">ACFFQA_31215</name>
</gene>
<dbReference type="RefSeq" id="WP_377860139.1">
    <property type="nucleotide sequence ID" value="NZ_JBHLZU010000027.1"/>
</dbReference>
<evidence type="ECO:0000256" key="1">
    <source>
        <dbReference type="ARBA" id="ARBA00023015"/>
    </source>
</evidence>
<sequence length="235" mass="25990">MTGPVTVSPELSALEADRALLGRTSTAEKVAEILRTRIIEGAFRPGERLAEDKIVKALSISRNTLREAFRLLTHARLLTHEMNRGVFVRELTTDDVRDLYRVRRMLECAVVSAISAPPAGLDQVAAAVAEGEKAERAGRWRELGTANMHFHQALTGLAGSPRLDEMMQQIIAELRLAFHVMNDPERFHGPYLSRNQEILADLRAGRGPAAAEKLADYLTVAENQLVTAFSRTPRA</sequence>
<name>A0ABV6A929_9PSEU</name>
<dbReference type="SMART" id="SM00895">
    <property type="entry name" value="FCD"/>
    <property type="match status" value="1"/>
</dbReference>
<evidence type="ECO:0000313" key="6">
    <source>
        <dbReference type="Proteomes" id="UP001589693"/>
    </source>
</evidence>
<keyword evidence="1" id="KW-0805">Transcription regulation</keyword>
<dbReference type="SUPFAM" id="SSF48008">
    <property type="entry name" value="GntR ligand-binding domain-like"/>
    <property type="match status" value="1"/>
</dbReference>
<dbReference type="Proteomes" id="UP001589693">
    <property type="component" value="Unassembled WGS sequence"/>
</dbReference>
<protein>
    <submittedName>
        <fullName evidence="5">GntR family transcriptional regulator</fullName>
    </submittedName>
</protein>
<dbReference type="Pfam" id="PF07729">
    <property type="entry name" value="FCD"/>
    <property type="match status" value="1"/>
</dbReference>
<dbReference type="Pfam" id="PF00392">
    <property type="entry name" value="GntR"/>
    <property type="match status" value="1"/>
</dbReference>
<dbReference type="InterPro" id="IPR036390">
    <property type="entry name" value="WH_DNA-bd_sf"/>
</dbReference>
<dbReference type="Gene3D" id="1.20.120.530">
    <property type="entry name" value="GntR ligand-binding domain-like"/>
    <property type="match status" value="1"/>
</dbReference>
<dbReference type="CDD" id="cd07377">
    <property type="entry name" value="WHTH_GntR"/>
    <property type="match status" value="1"/>
</dbReference>